<keyword evidence="1" id="KW-0812">Transmembrane</keyword>
<evidence type="ECO:0000256" key="1">
    <source>
        <dbReference type="SAM" id="Phobius"/>
    </source>
</evidence>
<accession>A0A1B2JHX0</accession>
<keyword evidence="1" id="KW-0472">Membrane</keyword>
<dbReference type="EMBL" id="CP014587">
    <property type="protein sequence ID" value="ANZ77640.1"/>
    <property type="molecule type" value="Genomic_DNA"/>
</dbReference>
<reference evidence="2 3" key="1">
    <citation type="submission" date="2016-02" db="EMBL/GenBank/DDBJ databases">
        <title>Comparative genomic and transcriptomic foundation for Pichia pastoris.</title>
        <authorList>
            <person name="Love K.R."/>
            <person name="Shah K.A."/>
            <person name="Whittaker C.A."/>
            <person name="Wu J."/>
            <person name="Bartlett M.C."/>
            <person name="Ma D."/>
            <person name="Leeson R.L."/>
            <person name="Priest M."/>
            <person name="Young S.K."/>
            <person name="Love J.C."/>
        </authorList>
    </citation>
    <scope>NUCLEOTIDE SEQUENCE [LARGE SCALE GENOMIC DNA]</scope>
    <source>
        <strain evidence="2 3">ATCC 28485</strain>
    </source>
</reference>
<proteinExistence type="predicted"/>
<feature type="transmembrane region" description="Helical" evidence="1">
    <location>
        <begin position="62"/>
        <end position="83"/>
    </location>
</feature>
<organism evidence="2 3">
    <name type="scientific">Komagataella pastoris</name>
    <name type="common">Yeast</name>
    <name type="synonym">Pichia pastoris</name>
    <dbReference type="NCBI Taxonomy" id="4922"/>
    <lineage>
        <taxon>Eukaryota</taxon>
        <taxon>Fungi</taxon>
        <taxon>Dikarya</taxon>
        <taxon>Ascomycota</taxon>
        <taxon>Saccharomycotina</taxon>
        <taxon>Pichiomycetes</taxon>
        <taxon>Pichiales</taxon>
        <taxon>Pichiaceae</taxon>
        <taxon>Komagataella</taxon>
    </lineage>
</organism>
<keyword evidence="1" id="KW-1133">Transmembrane helix</keyword>
<gene>
    <name evidence="2" type="primary">YMR134W</name>
    <name evidence="2" type="ORF">ATY40_BA7504805</name>
</gene>
<protein>
    <submittedName>
        <fullName evidence="2">BA75_04805T0</fullName>
    </submittedName>
</protein>
<name>A0A1B2JHX0_PICPA</name>
<evidence type="ECO:0000313" key="2">
    <source>
        <dbReference type="EMBL" id="ANZ77640.1"/>
    </source>
</evidence>
<dbReference type="Proteomes" id="UP000094565">
    <property type="component" value="Chromosome 4"/>
</dbReference>
<evidence type="ECO:0000313" key="3">
    <source>
        <dbReference type="Proteomes" id="UP000094565"/>
    </source>
</evidence>
<dbReference type="AlphaFoldDB" id="A0A1B2JHX0"/>
<dbReference type="OrthoDB" id="3980107at2759"/>
<sequence length="248" mass="28950">MDYLHSLYNSPIVPLAYTFYNSTIIRLVFQYTPKLRNWVSYHIASFNSLLHSKLTYHAPNLVAHPASLVITFLFVYLFILLIIHELVLHLGVKLNWWQKPGSEFFIETPVHCAHIYVDLHIIEKHEVADPKLEKLTIQEKFYKLQSKNSTKYGSFIFHKLKYHLEFGPNDYDPRNPDLGTTLGFSRAKTLKLFKDSKVYTDDLNEIPLSPEELILVHRKKELTPDLDDKFLCELDVETGNKIDAFVVI</sequence>
<keyword evidence="3" id="KW-1185">Reference proteome</keyword>